<dbReference type="Proteomes" id="UP000516764">
    <property type="component" value="Chromosome"/>
</dbReference>
<organism evidence="1 2">
    <name type="scientific">Polaribacter haliotis</name>
    <dbReference type="NCBI Taxonomy" id="1888915"/>
    <lineage>
        <taxon>Bacteria</taxon>
        <taxon>Pseudomonadati</taxon>
        <taxon>Bacteroidota</taxon>
        <taxon>Flavobacteriia</taxon>
        <taxon>Flavobacteriales</taxon>
        <taxon>Flavobacteriaceae</taxon>
    </lineage>
</organism>
<dbReference type="KEGG" id="phal:H9I45_09850"/>
<reference evidence="1 2" key="1">
    <citation type="journal article" date="2016" name="Int. J. Syst. Evol. Microbiol.">
        <title>Polaribacter haliotis sp. nov., isolated from the gut of abalone Haliotis discus hannai.</title>
        <authorList>
            <person name="Kim Y.O."/>
            <person name="Park I.S."/>
            <person name="Park S."/>
            <person name="Nam B.H."/>
            <person name="Park J.M."/>
            <person name="Kim D.G."/>
            <person name="Yoon J.H."/>
        </authorList>
    </citation>
    <scope>NUCLEOTIDE SEQUENCE [LARGE SCALE GENOMIC DNA]</scope>
    <source>
        <strain evidence="1 2">KCTC 52418</strain>
    </source>
</reference>
<dbReference type="Gene3D" id="2.50.20.10">
    <property type="entry name" value="Lipoprotein localisation LolA/LolB/LppX"/>
    <property type="match status" value="1"/>
</dbReference>
<accession>A0A7L8ACQ2</accession>
<keyword evidence="2" id="KW-1185">Reference proteome</keyword>
<proteinExistence type="predicted"/>
<protein>
    <submittedName>
        <fullName evidence="1">DUF4292 domain-containing protein</fullName>
    </submittedName>
</protein>
<evidence type="ECO:0000313" key="2">
    <source>
        <dbReference type="Proteomes" id="UP000516764"/>
    </source>
</evidence>
<dbReference type="OrthoDB" id="849114at2"/>
<dbReference type="InterPro" id="IPR025634">
    <property type="entry name" value="DUF4292"/>
</dbReference>
<evidence type="ECO:0000313" key="1">
    <source>
        <dbReference type="EMBL" id="QOD59659.1"/>
    </source>
</evidence>
<dbReference type="AlphaFoldDB" id="A0A7L8ACQ2"/>
<sequence length="256" mass="29582">MRFLKYILICVLVFASCKTKKYTMGTAVVAKEMSVKKVVKKHISNNFDKKTIDAKFKANFNNGKINQSISVYMKMEKDKVIWLKGTKFISVFKAKITPTSVQFYSPLEKKYFDGDFTMLEELLGTEINFNQLQNLFLGQAILDLKEEKQAIEIVNNSYVLNPDVQSILFDAFFDIHPGHFKLNSQSIVNSAKEQRLDILYPSYTVVDEVVFPQEIKIKAKDKKKFTQIDFDLKSVEFNTEINTSFSIPNGYKRIEL</sequence>
<name>A0A7L8ACQ2_9FLAO</name>
<dbReference type="Pfam" id="PF14125">
    <property type="entry name" value="DUF4292"/>
    <property type="match status" value="1"/>
</dbReference>
<gene>
    <name evidence="1" type="ORF">H9I45_09850</name>
</gene>
<dbReference type="PROSITE" id="PS51257">
    <property type="entry name" value="PROKAR_LIPOPROTEIN"/>
    <property type="match status" value="1"/>
</dbReference>
<dbReference type="EMBL" id="CP061813">
    <property type="protein sequence ID" value="QOD59659.1"/>
    <property type="molecule type" value="Genomic_DNA"/>
</dbReference>